<evidence type="ECO:0008006" key="3">
    <source>
        <dbReference type="Google" id="ProtNLM"/>
    </source>
</evidence>
<dbReference type="Proteomes" id="UP000259273">
    <property type="component" value="Unassembled WGS sequence"/>
</dbReference>
<dbReference type="Gene3D" id="3.10.450.50">
    <property type="match status" value="1"/>
</dbReference>
<evidence type="ECO:0000313" key="2">
    <source>
        <dbReference type="Proteomes" id="UP000259273"/>
    </source>
</evidence>
<dbReference type="InterPro" id="IPR032710">
    <property type="entry name" value="NTF2-like_dom_sf"/>
</dbReference>
<sequence length="142" mass="16273">MNTEELLKIAYQHVAAEGVRDYAATLATLEADPVYELFPVGLRMRGMAAAERYYRHFFDHVAPCFDPDSMVLHGEWPGETGVAIEYTVRYRFPDGRQKPFRILGILTYGSYALTGERVYADEELLRIMFAPIWDEMEPISEG</sequence>
<dbReference type="EMBL" id="DMND01000200">
    <property type="protein sequence ID" value="HAN28970.1"/>
    <property type="molecule type" value="Genomic_DNA"/>
</dbReference>
<gene>
    <name evidence="1" type="ORF">DCP75_14850</name>
</gene>
<organism evidence="1 2">
    <name type="scientific">Haliea salexigens</name>
    <dbReference type="NCBI Taxonomy" id="287487"/>
    <lineage>
        <taxon>Bacteria</taxon>
        <taxon>Pseudomonadati</taxon>
        <taxon>Pseudomonadota</taxon>
        <taxon>Gammaproteobacteria</taxon>
        <taxon>Cellvibrionales</taxon>
        <taxon>Halieaceae</taxon>
        <taxon>Haliea</taxon>
    </lineage>
</organism>
<comment type="caution">
    <text evidence="1">The sequence shown here is derived from an EMBL/GenBank/DDBJ whole genome shotgun (WGS) entry which is preliminary data.</text>
</comment>
<proteinExistence type="predicted"/>
<dbReference type="SUPFAM" id="SSF54427">
    <property type="entry name" value="NTF2-like"/>
    <property type="match status" value="1"/>
</dbReference>
<reference evidence="1 2" key="1">
    <citation type="journal article" date="2018" name="Nat. Biotechnol.">
        <title>A standardized bacterial taxonomy based on genome phylogeny substantially revises the tree of life.</title>
        <authorList>
            <person name="Parks D.H."/>
            <person name="Chuvochina M."/>
            <person name="Waite D.W."/>
            <person name="Rinke C."/>
            <person name="Skarshewski A."/>
            <person name="Chaumeil P.A."/>
            <person name="Hugenholtz P."/>
        </authorList>
    </citation>
    <scope>NUCLEOTIDE SEQUENCE [LARGE SCALE GENOMIC DNA]</scope>
    <source>
        <strain evidence="1">UBA9158</strain>
    </source>
</reference>
<accession>A0A3C1KQH9</accession>
<name>A0A3C1KQH9_9GAMM</name>
<protein>
    <recommendedName>
        <fullName evidence="3">SnoaL-like domain-containing protein</fullName>
    </recommendedName>
</protein>
<dbReference type="STRING" id="1121937.GCA_000423125_01868"/>
<evidence type="ECO:0000313" key="1">
    <source>
        <dbReference type="EMBL" id="HAN28970.1"/>
    </source>
</evidence>
<dbReference type="AlphaFoldDB" id="A0A3C1KQH9"/>